<keyword evidence="2" id="KW-0472">Membrane</keyword>
<gene>
    <name evidence="4" type="primary">LOC106012830</name>
</gene>
<evidence type="ECO:0000313" key="4">
    <source>
        <dbReference type="RefSeq" id="XP_012942392.1"/>
    </source>
</evidence>
<keyword evidence="3" id="KW-1185">Reference proteome</keyword>
<feature type="transmembrane region" description="Helical" evidence="2">
    <location>
        <begin position="24"/>
        <end position="44"/>
    </location>
</feature>
<reference evidence="4" key="1">
    <citation type="submission" date="2025-08" db="UniProtKB">
        <authorList>
            <consortium name="RefSeq"/>
        </authorList>
    </citation>
    <scope>IDENTIFICATION</scope>
</reference>
<evidence type="ECO:0000256" key="2">
    <source>
        <dbReference type="SAM" id="Phobius"/>
    </source>
</evidence>
<evidence type="ECO:0000256" key="1">
    <source>
        <dbReference type="SAM" id="MobiDB-lite"/>
    </source>
</evidence>
<keyword evidence="2" id="KW-0812">Transmembrane</keyword>
<feature type="region of interest" description="Disordered" evidence="1">
    <location>
        <begin position="115"/>
        <end position="134"/>
    </location>
</feature>
<keyword evidence="2" id="KW-1133">Transmembrane helix</keyword>
<sequence>MRGLCCHQGFNTYNIWTIQKAHPLVFLFLWSVVKDVLYLASMLAHSPFSSFTWAVYSSFLLIIILARRSMAQGTLLSQDLDCQQKLIGEVFTCVSEQDIDFNKFLIMVSSPEKGADDANENNFPGADNSTSAANTTTTVADVETEEMDLEAKEFHKRVCRLVLTQSNLI</sequence>
<name>A0ABM1A7L0_APLCA</name>
<proteinExistence type="predicted"/>
<dbReference type="Proteomes" id="UP000694888">
    <property type="component" value="Unplaced"/>
</dbReference>
<feature type="transmembrane region" description="Helical" evidence="2">
    <location>
        <begin position="50"/>
        <end position="66"/>
    </location>
</feature>
<organism evidence="3 4">
    <name type="scientific">Aplysia californica</name>
    <name type="common">California sea hare</name>
    <dbReference type="NCBI Taxonomy" id="6500"/>
    <lineage>
        <taxon>Eukaryota</taxon>
        <taxon>Metazoa</taxon>
        <taxon>Spiralia</taxon>
        <taxon>Lophotrochozoa</taxon>
        <taxon>Mollusca</taxon>
        <taxon>Gastropoda</taxon>
        <taxon>Heterobranchia</taxon>
        <taxon>Euthyneura</taxon>
        <taxon>Tectipleura</taxon>
        <taxon>Aplysiida</taxon>
        <taxon>Aplysioidea</taxon>
        <taxon>Aplysiidae</taxon>
        <taxon>Aplysia</taxon>
    </lineage>
</organism>
<evidence type="ECO:0000313" key="3">
    <source>
        <dbReference type="Proteomes" id="UP000694888"/>
    </source>
</evidence>
<protein>
    <submittedName>
        <fullName evidence="4">Uncharacterized protein LOC106012830</fullName>
    </submittedName>
</protein>
<accession>A0ABM1A7L0</accession>
<dbReference type="GeneID" id="106012830"/>
<dbReference type="RefSeq" id="XP_012942392.1">
    <property type="nucleotide sequence ID" value="XM_013086938.1"/>
</dbReference>